<evidence type="ECO:0000313" key="7">
    <source>
        <dbReference type="Proteomes" id="UP000008207"/>
    </source>
</evidence>
<dbReference type="eggNOG" id="COG0583">
    <property type="taxonomic scope" value="Bacteria"/>
</dbReference>
<evidence type="ECO:0000256" key="1">
    <source>
        <dbReference type="ARBA" id="ARBA00009437"/>
    </source>
</evidence>
<evidence type="ECO:0000256" key="3">
    <source>
        <dbReference type="ARBA" id="ARBA00023125"/>
    </source>
</evidence>
<dbReference type="KEGG" id="mno:Mnod_1617"/>
<protein>
    <submittedName>
        <fullName evidence="6">Transcriptional regulator, LysR family</fullName>
    </submittedName>
</protein>
<dbReference type="Gene3D" id="3.40.190.290">
    <property type="match status" value="1"/>
</dbReference>
<dbReference type="InterPro" id="IPR036388">
    <property type="entry name" value="WH-like_DNA-bd_sf"/>
</dbReference>
<evidence type="ECO:0000256" key="4">
    <source>
        <dbReference type="ARBA" id="ARBA00023163"/>
    </source>
</evidence>
<evidence type="ECO:0000259" key="5">
    <source>
        <dbReference type="PROSITE" id="PS50931"/>
    </source>
</evidence>
<dbReference type="Gene3D" id="1.10.10.10">
    <property type="entry name" value="Winged helix-like DNA-binding domain superfamily/Winged helix DNA-binding domain"/>
    <property type="match status" value="1"/>
</dbReference>
<keyword evidence="3" id="KW-0238">DNA-binding</keyword>
<dbReference type="PANTHER" id="PTHR30579:SF3">
    <property type="entry name" value="TRANSCRIPTIONAL REGULATORY PROTEIN"/>
    <property type="match status" value="1"/>
</dbReference>
<evidence type="ECO:0000313" key="6">
    <source>
        <dbReference type="EMBL" id="ACL56607.1"/>
    </source>
</evidence>
<dbReference type="Proteomes" id="UP000008207">
    <property type="component" value="Chromosome"/>
</dbReference>
<dbReference type="HOGENOM" id="CLU_039613_2_1_5"/>
<evidence type="ECO:0000256" key="2">
    <source>
        <dbReference type="ARBA" id="ARBA00023015"/>
    </source>
</evidence>
<dbReference type="OrthoDB" id="9793571at2"/>
<dbReference type="PANTHER" id="PTHR30579">
    <property type="entry name" value="TRANSCRIPTIONAL REGULATOR"/>
    <property type="match status" value="1"/>
</dbReference>
<dbReference type="InterPro" id="IPR036390">
    <property type="entry name" value="WH_DNA-bd_sf"/>
</dbReference>
<sequence length="298" mass="31423">MESWDAWQTLLAVARTGRLAAAADQLGIDPTTAGRRVRRLEADLGRPLLVRAGGGLVPTRACLDLMPRLEAAERALRGVGTGLAGSGEAGRPAWRTVRVTAVAFLCDHLLAPAVPALLAGRPALGLDLIAEDRNLSLTRREADLALRLGPPVAGRASAREIGRLAYGVYAAAGTAAPDRLPWAALDGALGHLPEVRYAERAAGRAGLRHRAARLETLLRLTRAGGVRAVLPEIMAAGDPALVRLGAEPVVIRPVFLIGHPEDEAAPPVRAVAGWIEALFARMPPDPAPDRRSNPSDRV</sequence>
<dbReference type="Pfam" id="PF03466">
    <property type="entry name" value="LysR_substrate"/>
    <property type="match status" value="1"/>
</dbReference>
<gene>
    <name evidence="6" type="ordered locus">Mnod_1617</name>
</gene>
<dbReference type="GO" id="GO:0003677">
    <property type="term" value="F:DNA binding"/>
    <property type="evidence" value="ECO:0007669"/>
    <property type="project" value="UniProtKB-KW"/>
</dbReference>
<dbReference type="SUPFAM" id="SSF53850">
    <property type="entry name" value="Periplasmic binding protein-like II"/>
    <property type="match status" value="1"/>
</dbReference>
<comment type="similarity">
    <text evidence="1">Belongs to the LysR transcriptional regulatory family.</text>
</comment>
<dbReference type="InterPro" id="IPR005119">
    <property type="entry name" value="LysR_subst-bd"/>
</dbReference>
<name>B8IPV7_METNO</name>
<keyword evidence="4" id="KW-0804">Transcription</keyword>
<dbReference type="InterPro" id="IPR050176">
    <property type="entry name" value="LTTR"/>
</dbReference>
<organism evidence="6 7">
    <name type="scientific">Methylobacterium nodulans (strain LMG 21967 / CNCM I-2342 / ORS 2060)</name>
    <dbReference type="NCBI Taxonomy" id="460265"/>
    <lineage>
        <taxon>Bacteria</taxon>
        <taxon>Pseudomonadati</taxon>
        <taxon>Pseudomonadota</taxon>
        <taxon>Alphaproteobacteria</taxon>
        <taxon>Hyphomicrobiales</taxon>
        <taxon>Methylobacteriaceae</taxon>
        <taxon>Methylobacterium</taxon>
    </lineage>
</organism>
<keyword evidence="7" id="KW-1185">Reference proteome</keyword>
<dbReference type="AlphaFoldDB" id="B8IPV7"/>
<dbReference type="InterPro" id="IPR000847">
    <property type="entry name" value="LysR_HTH_N"/>
</dbReference>
<dbReference type="EMBL" id="CP001349">
    <property type="protein sequence ID" value="ACL56607.1"/>
    <property type="molecule type" value="Genomic_DNA"/>
</dbReference>
<proteinExistence type="inferred from homology"/>
<dbReference type="RefSeq" id="WP_015928302.1">
    <property type="nucleotide sequence ID" value="NC_011894.1"/>
</dbReference>
<feature type="domain" description="HTH lysR-type" evidence="5">
    <location>
        <begin position="1"/>
        <end position="59"/>
    </location>
</feature>
<reference evidence="6 7" key="1">
    <citation type="submission" date="2009-01" db="EMBL/GenBank/DDBJ databases">
        <title>Complete sequence of chromosome of Methylobacterium nodulans ORS 2060.</title>
        <authorList>
            <consortium name="US DOE Joint Genome Institute"/>
            <person name="Lucas S."/>
            <person name="Copeland A."/>
            <person name="Lapidus A."/>
            <person name="Glavina del Rio T."/>
            <person name="Dalin E."/>
            <person name="Tice H."/>
            <person name="Bruce D."/>
            <person name="Goodwin L."/>
            <person name="Pitluck S."/>
            <person name="Sims D."/>
            <person name="Brettin T."/>
            <person name="Detter J.C."/>
            <person name="Han C."/>
            <person name="Larimer F."/>
            <person name="Land M."/>
            <person name="Hauser L."/>
            <person name="Kyrpides N."/>
            <person name="Ivanova N."/>
            <person name="Marx C.J."/>
            <person name="Richardson P."/>
        </authorList>
    </citation>
    <scope>NUCLEOTIDE SEQUENCE [LARGE SCALE GENOMIC DNA]</scope>
    <source>
        <strain evidence="7">LMG 21967 / CNCM I-2342 / ORS 2060</strain>
    </source>
</reference>
<dbReference type="PROSITE" id="PS50931">
    <property type="entry name" value="HTH_LYSR"/>
    <property type="match status" value="1"/>
</dbReference>
<dbReference type="STRING" id="460265.Mnod_1617"/>
<accession>B8IPV7</accession>
<dbReference type="GO" id="GO:0003700">
    <property type="term" value="F:DNA-binding transcription factor activity"/>
    <property type="evidence" value="ECO:0007669"/>
    <property type="project" value="InterPro"/>
</dbReference>
<dbReference type="SUPFAM" id="SSF46785">
    <property type="entry name" value="Winged helix' DNA-binding domain"/>
    <property type="match status" value="1"/>
</dbReference>
<keyword evidence="2" id="KW-0805">Transcription regulation</keyword>
<dbReference type="Pfam" id="PF00126">
    <property type="entry name" value="HTH_1"/>
    <property type="match status" value="1"/>
</dbReference>